<evidence type="ECO:0000313" key="3">
    <source>
        <dbReference type="Proteomes" id="UP001148838"/>
    </source>
</evidence>
<feature type="compositionally biased region" description="Acidic residues" evidence="1">
    <location>
        <begin position="451"/>
        <end position="468"/>
    </location>
</feature>
<dbReference type="PANTHER" id="PTHR33939:SF1">
    <property type="entry name" value="DUF4371 DOMAIN-CONTAINING PROTEIN"/>
    <property type="match status" value="1"/>
</dbReference>
<protein>
    <recommendedName>
        <fullName evidence="4">Transposase</fullName>
    </recommendedName>
</protein>
<dbReference type="PANTHER" id="PTHR33939">
    <property type="entry name" value="PROTEIN CBG22215"/>
    <property type="match status" value="1"/>
</dbReference>
<evidence type="ECO:0008006" key="4">
    <source>
        <dbReference type="Google" id="ProtNLM"/>
    </source>
</evidence>
<evidence type="ECO:0000256" key="1">
    <source>
        <dbReference type="SAM" id="MobiDB-lite"/>
    </source>
</evidence>
<reference evidence="2 3" key="1">
    <citation type="journal article" date="2022" name="Allergy">
        <title>Genome assembly and annotation of Periplaneta americana reveal a comprehensive cockroach allergen profile.</title>
        <authorList>
            <person name="Wang L."/>
            <person name="Xiong Q."/>
            <person name="Saelim N."/>
            <person name="Wang L."/>
            <person name="Nong W."/>
            <person name="Wan A.T."/>
            <person name="Shi M."/>
            <person name="Liu X."/>
            <person name="Cao Q."/>
            <person name="Hui J.H.L."/>
            <person name="Sookrung N."/>
            <person name="Leung T.F."/>
            <person name="Tungtrongchitr A."/>
            <person name="Tsui S.K.W."/>
        </authorList>
    </citation>
    <scope>NUCLEOTIDE SEQUENCE [LARGE SCALE GENOMIC DNA]</scope>
    <source>
        <strain evidence="2">PWHHKU_190912</strain>
    </source>
</reference>
<evidence type="ECO:0000313" key="2">
    <source>
        <dbReference type="EMBL" id="KAJ4429267.1"/>
    </source>
</evidence>
<keyword evidence="3" id="KW-1185">Reference proteome</keyword>
<sequence>MAGVCEGGNEPFEEFAGETMNVSFLLKVRNMDPGREKRQVLHRQAREIVFKVYLYFVSIEQQTARCGECKERDVATPQKKTAEACGIGLRTVQRITSYGNKNNAVFKSPGKNPKRKKPVTDVDNFDKHVLRTTIFDVYKNGEYPTALKFVRKMKEAVGFNGSRDSILRILKQMGFFFKKCNDGRKFLLERIDIVTARIAFLRIIHKIREAGKSLIIYLDETWINQNHSRSACWQMSDGSGGLRVPIGKGGRLIVLHVGSSATGFIPQCKFIFRSKSKTSNSGYHKDMDYSLFKKCNGQRQYSLSSTRPSFIHQYPQSRYNVLAFEAQYSSHIFPEKRRTPHVGKLFKSKTVSYEIDSIAKQHGHQVVRLPPYHCHYNPIELIWAQMKSYVAEKNNTFKIADVETLTHEAIETISIEAWENCVRHAEKLQEKDYAREIRRDDIMEPFIINLEDSDEESEDDNADDDDTENDLRDISD</sequence>
<gene>
    <name evidence="2" type="ORF">ANN_26270</name>
</gene>
<organism evidence="2 3">
    <name type="scientific">Periplaneta americana</name>
    <name type="common">American cockroach</name>
    <name type="synonym">Blatta americana</name>
    <dbReference type="NCBI Taxonomy" id="6978"/>
    <lineage>
        <taxon>Eukaryota</taxon>
        <taxon>Metazoa</taxon>
        <taxon>Ecdysozoa</taxon>
        <taxon>Arthropoda</taxon>
        <taxon>Hexapoda</taxon>
        <taxon>Insecta</taxon>
        <taxon>Pterygota</taxon>
        <taxon>Neoptera</taxon>
        <taxon>Polyneoptera</taxon>
        <taxon>Dictyoptera</taxon>
        <taxon>Blattodea</taxon>
        <taxon>Blattoidea</taxon>
        <taxon>Blattidae</taxon>
        <taxon>Blattinae</taxon>
        <taxon>Periplaneta</taxon>
    </lineage>
</organism>
<feature type="region of interest" description="Disordered" evidence="1">
    <location>
        <begin position="448"/>
        <end position="476"/>
    </location>
</feature>
<comment type="caution">
    <text evidence="2">The sequence shown here is derived from an EMBL/GenBank/DDBJ whole genome shotgun (WGS) entry which is preliminary data.</text>
</comment>
<dbReference type="InterPro" id="IPR036397">
    <property type="entry name" value="RNaseH_sf"/>
</dbReference>
<proteinExistence type="predicted"/>
<accession>A0ABQ8S5F4</accession>
<name>A0ABQ8S5F4_PERAM</name>
<dbReference type="Gene3D" id="3.30.420.10">
    <property type="entry name" value="Ribonuclease H-like superfamily/Ribonuclease H"/>
    <property type="match status" value="1"/>
</dbReference>
<dbReference type="EMBL" id="JAJSOF020000036">
    <property type="protein sequence ID" value="KAJ4429267.1"/>
    <property type="molecule type" value="Genomic_DNA"/>
</dbReference>
<dbReference type="Proteomes" id="UP001148838">
    <property type="component" value="Unassembled WGS sequence"/>
</dbReference>